<evidence type="ECO:0000256" key="1">
    <source>
        <dbReference type="SAM" id="MobiDB-lite"/>
    </source>
</evidence>
<keyword evidence="4" id="KW-1185">Reference proteome</keyword>
<dbReference type="Proteomes" id="UP000323142">
    <property type="component" value="Unassembled WGS sequence"/>
</dbReference>
<name>A0A5B2VGU3_9HYPH</name>
<feature type="chain" id="PRO_5022740134" evidence="2">
    <location>
        <begin position="22"/>
        <end position="109"/>
    </location>
</feature>
<feature type="signal peptide" evidence="2">
    <location>
        <begin position="1"/>
        <end position="21"/>
    </location>
</feature>
<dbReference type="RefSeq" id="WP_149816693.1">
    <property type="nucleotide sequence ID" value="NZ_VUOA01000018.1"/>
</dbReference>
<feature type="compositionally biased region" description="Polar residues" evidence="1">
    <location>
        <begin position="49"/>
        <end position="59"/>
    </location>
</feature>
<evidence type="ECO:0000313" key="3">
    <source>
        <dbReference type="EMBL" id="KAA2237730.1"/>
    </source>
</evidence>
<feature type="region of interest" description="Disordered" evidence="1">
    <location>
        <begin position="39"/>
        <end position="70"/>
    </location>
</feature>
<keyword evidence="2" id="KW-0732">Signal</keyword>
<dbReference type="OrthoDB" id="8019866at2"/>
<reference evidence="3 4" key="1">
    <citation type="submission" date="2019-09" db="EMBL/GenBank/DDBJ databases">
        <title>Salinarimonas rosea gen. nov., sp. nov., a new member of the a-2 subgroup of the Proteobacteria.</title>
        <authorList>
            <person name="Liu J."/>
        </authorList>
    </citation>
    <scope>NUCLEOTIDE SEQUENCE [LARGE SCALE GENOMIC DNA]</scope>
    <source>
        <strain evidence="3 4">BN140002</strain>
    </source>
</reference>
<gene>
    <name evidence="3" type="ORF">F0L46_08620</name>
</gene>
<reference evidence="3 4" key="2">
    <citation type="submission" date="2019-09" db="EMBL/GenBank/DDBJ databases">
        <authorList>
            <person name="Jin C."/>
        </authorList>
    </citation>
    <scope>NUCLEOTIDE SEQUENCE [LARGE SCALE GENOMIC DNA]</scope>
    <source>
        <strain evidence="3 4">BN140002</strain>
    </source>
</reference>
<dbReference type="AlphaFoldDB" id="A0A5B2VGU3"/>
<sequence length="109" mass="11301">MAMRALLALTGAVLMSGQALAGPCTQKITELGQAVTARHEGAGPAIADNPTTGSTNQAAPATPKRADAPRENEAMAMLQRARDLDARGQEDECMSVVRRVEAMAPATAK</sequence>
<protein>
    <submittedName>
        <fullName evidence="3">Uncharacterized protein</fullName>
    </submittedName>
</protein>
<comment type="caution">
    <text evidence="3">The sequence shown here is derived from an EMBL/GenBank/DDBJ whole genome shotgun (WGS) entry which is preliminary data.</text>
</comment>
<evidence type="ECO:0000313" key="4">
    <source>
        <dbReference type="Proteomes" id="UP000323142"/>
    </source>
</evidence>
<accession>A0A5B2VGU3</accession>
<evidence type="ECO:0000256" key="2">
    <source>
        <dbReference type="SAM" id="SignalP"/>
    </source>
</evidence>
<dbReference type="EMBL" id="VUOA01000018">
    <property type="protein sequence ID" value="KAA2237730.1"/>
    <property type="molecule type" value="Genomic_DNA"/>
</dbReference>
<proteinExistence type="predicted"/>
<organism evidence="3 4">
    <name type="scientific">Salinarimonas soli</name>
    <dbReference type="NCBI Taxonomy" id="1638099"/>
    <lineage>
        <taxon>Bacteria</taxon>
        <taxon>Pseudomonadati</taxon>
        <taxon>Pseudomonadota</taxon>
        <taxon>Alphaproteobacteria</taxon>
        <taxon>Hyphomicrobiales</taxon>
        <taxon>Salinarimonadaceae</taxon>
        <taxon>Salinarimonas</taxon>
    </lineage>
</organism>